<dbReference type="PROSITE" id="PS51084">
    <property type="entry name" value="HIT_2"/>
    <property type="match status" value="1"/>
</dbReference>
<organism evidence="5 6">
    <name type="scientific">Brevibacterium casei</name>
    <dbReference type="NCBI Taxonomy" id="33889"/>
    <lineage>
        <taxon>Bacteria</taxon>
        <taxon>Bacillati</taxon>
        <taxon>Actinomycetota</taxon>
        <taxon>Actinomycetes</taxon>
        <taxon>Micrococcales</taxon>
        <taxon>Brevibacteriaceae</taxon>
        <taxon>Brevibacterium</taxon>
    </lineage>
</organism>
<dbReference type="PANTHER" id="PTHR46648">
    <property type="entry name" value="HIT FAMILY PROTEIN 1"/>
    <property type="match status" value="1"/>
</dbReference>
<dbReference type="GO" id="GO:0009117">
    <property type="term" value="P:nucleotide metabolic process"/>
    <property type="evidence" value="ECO:0007669"/>
    <property type="project" value="TreeGrafter"/>
</dbReference>
<evidence type="ECO:0000256" key="2">
    <source>
        <dbReference type="PIRSR" id="PIRSR601310-3"/>
    </source>
</evidence>
<proteinExistence type="predicted"/>
<dbReference type="InterPro" id="IPR036265">
    <property type="entry name" value="HIT-like_sf"/>
</dbReference>
<evidence type="ECO:0000313" key="5">
    <source>
        <dbReference type="EMBL" id="QQB13508.1"/>
    </source>
</evidence>
<evidence type="ECO:0000256" key="1">
    <source>
        <dbReference type="PIRSR" id="PIRSR601310-1"/>
    </source>
</evidence>
<dbReference type="GO" id="GO:0003824">
    <property type="term" value="F:catalytic activity"/>
    <property type="evidence" value="ECO:0007669"/>
    <property type="project" value="InterPro"/>
</dbReference>
<evidence type="ECO:0000313" key="6">
    <source>
        <dbReference type="Proteomes" id="UP000595374"/>
    </source>
</evidence>
<gene>
    <name evidence="5" type="ORF">I6H47_11860</name>
</gene>
<dbReference type="SUPFAM" id="SSF54197">
    <property type="entry name" value="HIT-like"/>
    <property type="match status" value="1"/>
</dbReference>
<feature type="short sequence motif" description="Histidine triad motif" evidence="2 3">
    <location>
        <begin position="91"/>
        <end position="95"/>
    </location>
</feature>
<feature type="domain" description="HIT" evidence="4">
    <location>
        <begin position="4"/>
        <end position="107"/>
    </location>
</feature>
<sequence>MATIFTKIINGEIPGAFVYEDDRCVAFLDVSPLTEGHAMVVPREEISAWTDLDDDLLDHLMNVAKRIGRAQEAAFECERIGMMIVGYEVPHVHIHVWPTTSMADFDISDRAPMQGAQTLEGPAEKIRQALSQQS</sequence>
<dbReference type="InterPro" id="IPR011146">
    <property type="entry name" value="HIT-like"/>
</dbReference>
<dbReference type="AlphaFoldDB" id="A0A7T4DI89"/>
<protein>
    <submittedName>
        <fullName evidence="5">HIT family protein</fullName>
    </submittedName>
</protein>
<dbReference type="PANTHER" id="PTHR46648:SF1">
    <property type="entry name" value="ADENOSINE 5'-MONOPHOSPHORAMIDASE HNT1"/>
    <property type="match status" value="1"/>
</dbReference>
<feature type="active site" description="Tele-AMP-histidine intermediate" evidence="1">
    <location>
        <position position="93"/>
    </location>
</feature>
<dbReference type="RefSeq" id="WP_198498700.1">
    <property type="nucleotide sequence ID" value="NZ_CP065989.1"/>
</dbReference>
<accession>A0A7T4DI89</accession>
<dbReference type="PRINTS" id="PR00332">
    <property type="entry name" value="HISTRIAD"/>
</dbReference>
<name>A0A7T4DI89_9MICO</name>
<dbReference type="InterPro" id="IPR001310">
    <property type="entry name" value="Histidine_triad_HIT"/>
</dbReference>
<evidence type="ECO:0000259" key="4">
    <source>
        <dbReference type="PROSITE" id="PS51084"/>
    </source>
</evidence>
<dbReference type="Pfam" id="PF01230">
    <property type="entry name" value="HIT"/>
    <property type="match status" value="1"/>
</dbReference>
<dbReference type="Gene3D" id="3.30.428.10">
    <property type="entry name" value="HIT-like"/>
    <property type="match status" value="1"/>
</dbReference>
<reference evidence="5 6" key="1">
    <citation type="submission" date="2020-12" db="EMBL/GenBank/DDBJ databases">
        <title>FDA dAtabase for Regulatory Grade micrObial Sequences (FDA-ARGOS): Supporting development and validation of Infectious Disease Dx tests.</title>
        <authorList>
            <person name="Sproer C."/>
            <person name="Gronow S."/>
            <person name="Severitt S."/>
            <person name="Schroder I."/>
            <person name="Tallon L."/>
            <person name="Sadzewicz L."/>
            <person name="Zhao X."/>
            <person name="Boylan J."/>
            <person name="Ott S."/>
            <person name="Bowen H."/>
            <person name="Vavikolanu K."/>
            <person name="Mehta A."/>
            <person name="Aluvathingal J."/>
            <person name="Nadendla S."/>
            <person name="Lowell S."/>
            <person name="Myers T."/>
            <person name="Yan Y."/>
            <person name="Sichtig H."/>
        </authorList>
    </citation>
    <scope>NUCLEOTIDE SEQUENCE [LARGE SCALE GENOMIC DNA]</scope>
    <source>
        <strain evidence="5 6">FDAARGOS_990</strain>
    </source>
</reference>
<dbReference type="EMBL" id="CP065989">
    <property type="protein sequence ID" value="QQB13508.1"/>
    <property type="molecule type" value="Genomic_DNA"/>
</dbReference>
<evidence type="ECO:0000256" key="3">
    <source>
        <dbReference type="PROSITE-ProRule" id="PRU00464"/>
    </source>
</evidence>
<dbReference type="Proteomes" id="UP000595374">
    <property type="component" value="Chromosome"/>
</dbReference>